<reference evidence="8" key="1">
    <citation type="submission" date="2017-01" db="EMBL/GenBank/DDBJ databases">
        <title>Comparative genomics of anhydrobiosis in the tardigrade Hypsibius dujardini.</title>
        <authorList>
            <person name="Yoshida Y."/>
            <person name="Koutsovoulos G."/>
            <person name="Laetsch D."/>
            <person name="Stevens L."/>
            <person name="Kumar S."/>
            <person name="Horikawa D."/>
            <person name="Ishino K."/>
            <person name="Komine S."/>
            <person name="Tomita M."/>
            <person name="Blaxter M."/>
            <person name="Arakawa K."/>
        </authorList>
    </citation>
    <scope>NUCLEOTIDE SEQUENCE [LARGE SCALE GENOMIC DNA]</scope>
    <source>
        <strain evidence="8">Z151</strain>
    </source>
</reference>
<dbReference type="Proteomes" id="UP000192578">
    <property type="component" value="Unassembled WGS sequence"/>
</dbReference>
<gene>
    <name evidence="7" type="ORF">BV898_04981</name>
</gene>
<accession>A0A1W0X0A4</accession>
<evidence type="ECO:0000256" key="1">
    <source>
        <dbReference type="ARBA" id="ARBA00004370"/>
    </source>
</evidence>
<evidence type="ECO:0000256" key="5">
    <source>
        <dbReference type="SAM" id="Phobius"/>
    </source>
</evidence>
<comment type="subcellular location">
    <subcellularLocation>
        <location evidence="1">Membrane</location>
    </subcellularLocation>
</comment>
<evidence type="ECO:0000256" key="3">
    <source>
        <dbReference type="ARBA" id="ARBA00022989"/>
    </source>
</evidence>
<protein>
    <recommendedName>
        <fullName evidence="6">Receptor ligand binding region domain-containing protein</fullName>
    </recommendedName>
</protein>
<feature type="domain" description="Receptor ligand binding region" evidence="6">
    <location>
        <begin position="83"/>
        <end position="373"/>
    </location>
</feature>
<dbReference type="Gene3D" id="3.40.50.2300">
    <property type="match status" value="1"/>
</dbReference>
<dbReference type="AlphaFoldDB" id="A0A1W0X0A4"/>
<dbReference type="OrthoDB" id="302535at2759"/>
<comment type="caution">
    <text evidence="7">The sequence shown here is derived from an EMBL/GenBank/DDBJ whole genome shotgun (WGS) entry which is preliminary data.</text>
</comment>
<name>A0A1W0X0A4_HYPEX</name>
<keyword evidence="2 5" id="KW-0812">Transmembrane</keyword>
<organism evidence="7 8">
    <name type="scientific">Hypsibius exemplaris</name>
    <name type="common">Freshwater tardigrade</name>
    <dbReference type="NCBI Taxonomy" id="2072580"/>
    <lineage>
        <taxon>Eukaryota</taxon>
        <taxon>Metazoa</taxon>
        <taxon>Ecdysozoa</taxon>
        <taxon>Tardigrada</taxon>
        <taxon>Eutardigrada</taxon>
        <taxon>Parachela</taxon>
        <taxon>Hypsibioidea</taxon>
        <taxon>Hypsibiidae</taxon>
        <taxon>Hypsibius</taxon>
    </lineage>
</organism>
<evidence type="ECO:0000313" key="8">
    <source>
        <dbReference type="Proteomes" id="UP000192578"/>
    </source>
</evidence>
<sequence>MSEQVDWWSVKEQDRPYTEHRGKPSGSCGSGLETCPGFFNPSSNAALAFHAPAFDAAISDLNRIYSGAFNFTLTYIIDAAKPSGVSAIITPGGVDITNVMQLTASWNILYISTLASDKSEYRLPAPAVLGTTYISLPSIGMAFTNCLALNKWSTALIVIDSDSPPFYRLIAREIDGGVSSLIHKYSIASRTRETFRDVLSYFRTISRVLFFLGRADLLRRLLIEASSLNMTNGEFVYVYTEPYPRFNGFGVLSWQYGDDHDKAAREAFGSLLIIHPLTALSDISEKAVQYGSRFRKSANCNYNISYAAVDQPIREVLTSYSTVSMFAQVLNETLHQTGTLSLHDGRQLSRRFLNRTFQDGLVELVMDEDGARRVILAVSHYAGANRSEEQPFAVQSKELHFKLQIVRDISDSWPGSVWPPPNEPRCGYNDEKAVCHQVSGLSHITTLIMLILLTCMFMSCIAILSARKYLHHKELFDMWWRLGYADFSFAESTVEKSKVALRSALVFKSSGKLGNSVQ</sequence>
<dbReference type="InterPro" id="IPR001828">
    <property type="entry name" value="ANF_lig-bd_rcpt"/>
</dbReference>
<keyword evidence="3 5" id="KW-1133">Transmembrane helix</keyword>
<keyword evidence="8" id="KW-1185">Reference proteome</keyword>
<evidence type="ECO:0000259" key="6">
    <source>
        <dbReference type="Pfam" id="PF01094"/>
    </source>
</evidence>
<dbReference type="CDD" id="cd06352">
    <property type="entry name" value="PBP1_NPR_GC-like"/>
    <property type="match status" value="1"/>
</dbReference>
<evidence type="ECO:0000256" key="4">
    <source>
        <dbReference type="ARBA" id="ARBA00023136"/>
    </source>
</evidence>
<dbReference type="EMBL" id="MTYJ01000026">
    <property type="protein sequence ID" value="OQV20906.1"/>
    <property type="molecule type" value="Genomic_DNA"/>
</dbReference>
<evidence type="ECO:0000256" key="2">
    <source>
        <dbReference type="ARBA" id="ARBA00022692"/>
    </source>
</evidence>
<keyword evidence="4 5" id="KW-0472">Membrane</keyword>
<dbReference type="GO" id="GO:0016020">
    <property type="term" value="C:membrane"/>
    <property type="evidence" value="ECO:0007669"/>
    <property type="project" value="UniProtKB-SubCell"/>
</dbReference>
<proteinExistence type="predicted"/>
<feature type="transmembrane region" description="Helical" evidence="5">
    <location>
        <begin position="444"/>
        <end position="464"/>
    </location>
</feature>
<dbReference type="Pfam" id="PF01094">
    <property type="entry name" value="ANF_receptor"/>
    <property type="match status" value="1"/>
</dbReference>
<evidence type="ECO:0000313" key="7">
    <source>
        <dbReference type="EMBL" id="OQV20906.1"/>
    </source>
</evidence>
<dbReference type="InterPro" id="IPR028082">
    <property type="entry name" value="Peripla_BP_I"/>
</dbReference>
<dbReference type="SUPFAM" id="SSF53822">
    <property type="entry name" value="Periplasmic binding protein-like I"/>
    <property type="match status" value="1"/>
</dbReference>